<dbReference type="RefSeq" id="WP_111334282.1">
    <property type="nucleotide sequence ID" value="NZ_CP030032.1"/>
</dbReference>
<dbReference type="PANTHER" id="PTHR37423">
    <property type="entry name" value="SOLUBLE LYTIC MUREIN TRANSGLYCOSYLASE-RELATED"/>
    <property type="match status" value="1"/>
</dbReference>
<feature type="transmembrane region" description="Helical" evidence="2">
    <location>
        <begin position="21"/>
        <end position="40"/>
    </location>
</feature>
<dbReference type="SUPFAM" id="SSF53955">
    <property type="entry name" value="Lysozyme-like"/>
    <property type="match status" value="1"/>
</dbReference>
<dbReference type="CDD" id="cd00254">
    <property type="entry name" value="LT-like"/>
    <property type="match status" value="1"/>
</dbReference>
<feature type="transmembrane region" description="Helical" evidence="2">
    <location>
        <begin position="67"/>
        <end position="87"/>
    </location>
</feature>
<dbReference type="EMBL" id="CP030032">
    <property type="protein sequence ID" value="AWV89547.1"/>
    <property type="molecule type" value="Genomic_DNA"/>
</dbReference>
<dbReference type="InterPro" id="IPR008258">
    <property type="entry name" value="Transglycosylase_SLT_dom_1"/>
</dbReference>
<protein>
    <submittedName>
        <fullName evidence="3">Uncharacterized protein</fullName>
    </submittedName>
</protein>
<keyword evidence="2" id="KW-0472">Membrane</keyword>
<evidence type="ECO:0000313" key="4">
    <source>
        <dbReference type="Proteomes" id="UP000249799"/>
    </source>
</evidence>
<keyword evidence="2" id="KW-1133">Transmembrane helix</keyword>
<keyword evidence="2" id="KW-0812">Transmembrane</keyword>
<keyword evidence="4" id="KW-1185">Reference proteome</keyword>
<sequence length="445" mass="49122">MKFIKILLRIAKGIYDILASYLLGWVLVFALFSLGLHLGLESVARLQNYDSADALWRALSYAYGERAILWMRLLVFGALNAGLVYLFRRPLRATQHFIESGIDTLIEFFQHFSQNRPRARTLGHLVFSATVTSLLIPFVLQPTLVADYRNRGAWLERGANLVDGSASRYVADSVIGLYRKFYASPVESVGGVSDSEVASAGDPQDGRPPSSTPHGSTHYPPTPASAQPLMDRWDPIIWRAAKNDPERFAMLKAFMWVESAGRQFAVSTTGCSGLMQFCAGTARARPFREIFGVGQITTCKCDGPCRIDKQTRQSLETGAINASEAGDAFPCDPADARFNPERSIFAGAAYVAQLSERFGGNIYLMYIGYNSGPAVASRVYQRLGRRADASLSDIELHLAAAMRPYYANASARRARSLLRTHLPKINRAYLGYQNQTPAPAPVAMR</sequence>
<reference evidence="3 4" key="1">
    <citation type="submission" date="2018-06" db="EMBL/GenBank/DDBJ databases">
        <title>Lujinxingia sediminis gen. nov. sp. nov., a new facultative anaerobic member of the class Deltaproteobacteria, and proposal of Lujinxingaceae fam. nov.</title>
        <authorList>
            <person name="Guo L.-Y."/>
            <person name="Li C.-M."/>
            <person name="Wang S."/>
            <person name="Du Z.-J."/>
        </authorList>
    </citation>
    <scope>NUCLEOTIDE SEQUENCE [LARGE SCALE GENOMIC DNA]</scope>
    <source>
        <strain evidence="3 4">FA350</strain>
    </source>
</reference>
<evidence type="ECO:0000256" key="2">
    <source>
        <dbReference type="SAM" id="Phobius"/>
    </source>
</evidence>
<dbReference type="Proteomes" id="UP000249799">
    <property type="component" value="Chromosome"/>
</dbReference>
<gene>
    <name evidence="3" type="ORF">DN745_09445</name>
</gene>
<organism evidence="3 4">
    <name type="scientific">Bradymonas sediminis</name>
    <dbReference type="NCBI Taxonomy" id="1548548"/>
    <lineage>
        <taxon>Bacteria</taxon>
        <taxon>Deltaproteobacteria</taxon>
        <taxon>Bradymonadales</taxon>
        <taxon>Bradymonadaceae</taxon>
        <taxon>Bradymonas</taxon>
    </lineage>
</organism>
<dbReference type="Pfam" id="PF01464">
    <property type="entry name" value="SLT"/>
    <property type="match status" value="2"/>
</dbReference>
<dbReference type="PANTHER" id="PTHR37423:SF2">
    <property type="entry name" value="MEMBRANE-BOUND LYTIC MUREIN TRANSGLYCOSYLASE C"/>
    <property type="match status" value="1"/>
</dbReference>
<dbReference type="InterPro" id="IPR023346">
    <property type="entry name" value="Lysozyme-like_dom_sf"/>
</dbReference>
<name>A0A2Z4FKM2_9DELT</name>
<evidence type="ECO:0000256" key="1">
    <source>
        <dbReference type="SAM" id="MobiDB-lite"/>
    </source>
</evidence>
<dbReference type="OrthoDB" id="5525898at2"/>
<accession>A0A2Z4FKM2</accession>
<dbReference type="KEGG" id="bsed:DN745_09445"/>
<evidence type="ECO:0000313" key="3">
    <source>
        <dbReference type="EMBL" id="AWV89547.1"/>
    </source>
</evidence>
<proteinExistence type="predicted"/>
<feature type="transmembrane region" description="Helical" evidence="2">
    <location>
        <begin position="122"/>
        <end position="140"/>
    </location>
</feature>
<feature type="region of interest" description="Disordered" evidence="1">
    <location>
        <begin position="193"/>
        <end position="228"/>
    </location>
</feature>
<dbReference type="Gene3D" id="1.10.530.10">
    <property type="match status" value="1"/>
</dbReference>
<dbReference type="AlphaFoldDB" id="A0A2Z4FKM2"/>